<dbReference type="GO" id="GO:0006644">
    <property type="term" value="P:phospholipid metabolic process"/>
    <property type="evidence" value="ECO:0007669"/>
    <property type="project" value="InterPro"/>
</dbReference>
<dbReference type="ExpressionAtlas" id="M1CAT4">
    <property type="expression patterns" value="baseline"/>
</dbReference>
<dbReference type="HOGENOM" id="CLU_3036120_0_0_1"/>
<dbReference type="OrthoDB" id="193467at2759"/>
<keyword evidence="4" id="KW-0472">Membrane</keyword>
<accession>M1CAT4</accession>
<dbReference type="GO" id="GO:0016020">
    <property type="term" value="C:membrane"/>
    <property type="evidence" value="ECO:0007669"/>
    <property type="project" value="UniProtKB-SubCell"/>
</dbReference>
<keyword evidence="2" id="KW-0808">Transferase</keyword>
<evidence type="ECO:0000313" key="8">
    <source>
        <dbReference type="Proteomes" id="UP000011115"/>
    </source>
</evidence>
<reference evidence="8" key="1">
    <citation type="journal article" date="2011" name="Nature">
        <title>Genome sequence and analysis of the tuber crop potato.</title>
        <authorList>
            <consortium name="The Potato Genome Sequencing Consortium"/>
        </authorList>
    </citation>
    <scope>NUCLEOTIDE SEQUENCE [LARGE SCALE GENOMIC DNA]</scope>
    <source>
        <strain evidence="8">cv. DM1-3 516 R44</strain>
    </source>
</reference>
<evidence type="ECO:0000256" key="6">
    <source>
        <dbReference type="RuleBase" id="RU365062"/>
    </source>
</evidence>
<evidence type="ECO:0000256" key="3">
    <source>
        <dbReference type="ARBA" id="ARBA00023098"/>
    </source>
</evidence>
<dbReference type="InterPro" id="IPR000872">
    <property type="entry name" value="Tafazzin"/>
</dbReference>
<dbReference type="Gramene" id="PGSC0003DMT400063555">
    <property type="protein sequence ID" value="PGSC0003DMT400063555"/>
    <property type="gene ID" value="PGSC0003DMG400024711"/>
</dbReference>
<proteinExistence type="inferred from homology"/>
<dbReference type="PANTHER" id="PTHR12497">
    <property type="entry name" value="TAZ PROTEIN TAFAZZIN"/>
    <property type="match status" value="1"/>
</dbReference>
<evidence type="ECO:0000256" key="5">
    <source>
        <dbReference type="ARBA" id="ARBA00023315"/>
    </source>
</evidence>
<evidence type="ECO:0000256" key="4">
    <source>
        <dbReference type="ARBA" id="ARBA00023136"/>
    </source>
</evidence>
<evidence type="ECO:0000256" key="2">
    <source>
        <dbReference type="ARBA" id="ARBA00022679"/>
    </source>
</evidence>
<gene>
    <name evidence="7" type="primary">LOC102578741</name>
</gene>
<keyword evidence="5" id="KW-0012">Acyltransferase</keyword>
<protein>
    <recommendedName>
        <fullName evidence="6">Tafazzin family protein</fullName>
    </recommendedName>
</protein>
<evidence type="ECO:0000313" key="7">
    <source>
        <dbReference type="EnsemblPlants" id="PGSC0003DMT400063555"/>
    </source>
</evidence>
<name>M1CAT4_SOLTU</name>
<dbReference type="AlphaFoldDB" id="M1CAT4"/>
<dbReference type="EnsemblPlants" id="PGSC0003DMT400063555">
    <property type="protein sequence ID" value="PGSC0003DMT400063555"/>
    <property type="gene ID" value="PGSC0003DMG400024711"/>
</dbReference>
<keyword evidence="8" id="KW-1185">Reference proteome</keyword>
<keyword evidence="3" id="KW-0443">Lipid metabolism</keyword>
<organism evidence="7 8">
    <name type="scientific">Solanum tuberosum</name>
    <name type="common">Potato</name>
    <dbReference type="NCBI Taxonomy" id="4113"/>
    <lineage>
        <taxon>Eukaryota</taxon>
        <taxon>Viridiplantae</taxon>
        <taxon>Streptophyta</taxon>
        <taxon>Embryophyta</taxon>
        <taxon>Tracheophyta</taxon>
        <taxon>Spermatophyta</taxon>
        <taxon>Magnoliopsida</taxon>
        <taxon>eudicotyledons</taxon>
        <taxon>Gunneridae</taxon>
        <taxon>Pentapetalae</taxon>
        <taxon>asterids</taxon>
        <taxon>lamiids</taxon>
        <taxon>Solanales</taxon>
        <taxon>Solanaceae</taxon>
        <taxon>Solanoideae</taxon>
        <taxon>Solaneae</taxon>
        <taxon>Solanum</taxon>
    </lineage>
</organism>
<dbReference type="Proteomes" id="UP000011115">
    <property type="component" value="Unassembled WGS sequence"/>
</dbReference>
<evidence type="ECO:0000256" key="1">
    <source>
        <dbReference type="ARBA" id="ARBA00004170"/>
    </source>
</evidence>
<comment type="similarity">
    <text evidence="6">Belongs to the taffazin family.</text>
</comment>
<dbReference type="GO" id="GO:0016746">
    <property type="term" value="F:acyltransferase activity"/>
    <property type="evidence" value="ECO:0007669"/>
    <property type="project" value="UniProtKB-KW"/>
</dbReference>
<comment type="subcellular location">
    <subcellularLocation>
        <location evidence="1">Membrane</location>
        <topology evidence="1">Peripheral membrane protein</topology>
    </subcellularLocation>
</comment>
<reference evidence="7" key="2">
    <citation type="submission" date="2015-06" db="UniProtKB">
        <authorList>
            <consortium name="EnsemblPlants"/>
        </authorList>
    </citation>
    <scope>IDENTIFICATION</scope>
    <source>
        <strain evidence="7">DM1-3 516 R44</strain>
    </source>
</reference>
<dbReference type="PANTHER" id="PTHR12497:SF0">
    <property type="entry name" value="TAFAZZIN"/>
    <property type="match status" value="1"/>
</dbReference>
<sequence length="55" mass="6118">MSETFGCLNRLILDADNLPIVIPFVHTGMQDIMPVGAKLPRIGKTVCNYHFEDGE</sequence>